<dbReference type="STRING" id="1169540.A0A0G4EM08"/>
<name>A0A0G4EM08_VITBC</name>
<feature type="region of interest" description="Disordered" evidence="1">
    <location>
        <begin position="518"/>
        <end position="580"/>
    </location>
</feature>
<gene>
    <name evidence="4" type="ORF">Vbra_5124</name>
</gene>
<feature type="chain" id="PRO_5005187295" evidence="3">
    <location>
        <begin position="30"/>
        <end position="726"/>
    </location>
</feature>
<dbReference type="AlphaFoldDB" id="A0A0G4EM08"/>
<protein>
    <submittedName>
        <fullName evidence="4">Uncharacterized protein</fullName>
    </submittedName>
</protein>
<evidence type="ECO:0000313" key="5">
    <source>
        <dbReference type="Proteomes" id="UP000041254"/>
    </source>
</evidence>
<reference evidence="4 5" key="1">
    <citation type="submission" date="2014-11" db="EMBL/GenBank/DDBJ databases">
        <authorList>
            <person name="Zhu J."/>
            <person name="Qi W."/>
            <person name="Song R."/>
        </authorList>
    </citation>
    <scope>NUCLEOTIDE SEQUENCE [LARGE SCALE GENOMIC DNA]</scope>
</reference>
<proteinExistence type="predicted"/>
<evidence type="ECO:0000313" key="4">
    <source>
        <dbReference type="EMBL" id="CEL97873.1"/>
    </source>
</evidence>
<dbReference type="OrthoDB" id="190846at2759"/>
<feature type="compositionally biased region" description="Polar residues" evidence="1">
    <location>
        <begin position="522"/>
        <end position="544"/>
    </location>
</feature>
<dbReference type="InterPro" id="IPR003386">
    <property type="entry name" value="LACT/PDAT_acylTrfase"/>
</dbReference>
<sequence>MQFIKATPGMPLLALFSALLSQWSRLATAHEALGGDRPPIIFVPGWPLSNLQMDVVLETTPPAPSTVSRSGRLRGLKDLWDLLGIDSGPGDDVDVLPARCISLLTANERMTFQFVFDPVAGNPLPSELPWECAAGLLRLAVDEPSRHLKDEAGGEVYVNVSTSIVNFGSVTCAHVYNEEPYVVWRLIEAGYEPGKDLFVACYDWLRAPGDAVLTTKGDTPKPWVQLMKELVERAVATNGNRKAVIIGHSSGGPYSHAFISHLHHQAYPVQDLIDRYVTLAASPEGSGALFVAALTGVLADASVVDKTPMGPNPAIAMSMRYWPSIWYQLPIARAFGDQVLVKTPQREYLAKDMEDVLEIDDDEAKERLVDVYRHAEVDTPPLVPLNCWYSEGLETIVGAELSDEISNDFNYNLTKFITVDGDSSQEWMTNEGCQRWTDAQSKAGKLCDIRAFAKIPHMQMASNATVMNELMQIIHGIDQHNRLARLKLEADQKEAASLSTDSKRQQLSLGLERAAAAGGAATNESSVTTETQDASLPSENDTVVTSAGNNKTAKNATASSSSSATVDELSEEDKEEQLERQERPWMQFVAVAILACVGIGLILLLFFICQSCTLSREARIRAQMGDVDYSDLIDDALDGSKGNPGGFTRLREAPAPGTTRENGYKAGGEVPRLSAASGTTHEDVSELTPLTSQREVDGEARGRRQQQQQTAAQEQADDDDDVNLTV</sequence>
<dbReference type="GO" id="GO:0006629">
    <property type="term" value="P:lipid metabolic process"/>
    <property type="evidence" value="ECO:0007669"/>
    <property type="project" value="InterPro"/>
</dbReference>
<feature type="compositionally biased region" description="Low complexity" evidence="1">
    <location>
        <begin position="705"/>
        <end position="714"/>
    </location>
</feature>
<keyword evidence="2" id="KW-0812">Transmembrane</keyword>
<feature type="transmembrane region" description="Helical" evidence="2">
    <location>
        <begin position="585"/>
        <end position="609"/>
    </location>
</feature>
<dbReference type="PANTHER" id="PTHR11440">
    <property type="entry name" value="LECITHIN-CHOLESTEROL ACYLTRANSFERASE-RELATED"/>
    <property type="match status" value="1"/>
</dbReference>
<accession>A0A0G4EM08</accession>
<dbReference type="Gene3D" id="3.40.50.1820">
    <property type="entry name" value="alpha/beta hydrolase"/>
    <property type="match status" value="1"/>
</dbReference>
<dbReference type="InParanoid" id="A0A0G4EM08"/>
<evidence type="ECO:0000256" key="1">
    <source>
        <dbReference type="SAM" id="MobiDB-lite"/>
    </source>
</evidence>
<feature type="compositionally biased region" description="Acidic residues" evidence="1">
    <location>
        <begin position="715"/>
        <end position="726"/>
    </location>
</feature>
<keyword evidence="2" id="KW-0472">Membrane</keyword>
<feature type="signal peptide" evidence="3">
    <location>
        <begin position="1"/>
        <end position="29"/>
    </location>
</feature>
<keyword evidence="3" id="KW-0732">Signal</keyword>
<dbReference type="Proteomes" id="UP000041254">
    <property type="component" value="Unassembled WGS sequence"/>
</dbReference>
<dbReference type="VEuPathDB" id="CryptoDB:Vbra_5124"/>
<dbReference type="GO" id="GO:0008374">
    <property type="term" value="F:O-acyltransferase activity"/>
    <property type="evidence" value="ECO:0007669"/>
    <property type="project" value="InterPro"/>
</dbReference>
<dbReference type="Pfam" id="PF02450">
    <property type="entry name" value="LCAT"/>
    <property type="match status" value="1"/>
</dbReference>
<keyword evidence="2" id="KW-1133">Transmembrane helix</keyword>
<evidence type="ECO:0000256" key="3">
    <source>
        <dbReference type="SAM" id="SignalP"/>
    </source>
</evidence>
<organism evidence="4 5">
    <name type="scientific">Vitrella brassicaformis (strain CCMP3155)</name>
    <dbReference type="NCBI Taxonomy" id="1169540"/>
    <lineage>
        <taxon>Eukaryota</taxon>
        <taxon>Sar</taxon>
        <taxon>Alveolata</taxon>
        <taxon>Colpodellida</taxon>
        <taxon>Vitrellaceae</taxon>
        <taxon>Vitrella</taxon>
    </lineage>
</organism>
<dbReference type="EMBL" id="CDMY01000257">
    <property type="protein sequence ID" value="CEL97873.1"/>
    <property type="molecule type" value="Genomic_DNA"/>
</dbReference>
<dbReference type="SUPFAM" id="SSF53474">
    <property type="entry name" value="alpha/beta-Hydrolases"/>
    <property type="match status" value="1"/>
</dbReference>
<feature type="region of interest" description="Disordered" evidence="1">
    <location>
        <begin position="640"/>
        <end position="726"/>
    </location>
</feature>
<evidence type="ECO:0000256" key="2">
    <source>
        <dbReference type="SAM" id="Phobius"/>
    </source>
</evidence>
<keyword evidence="5" id="KW-1185">Reference proteome</keyword>
<dbReference type="InterPro" id="IPR029058">
    <property type="entry name" value="AB_hydrolase_fold"/>
</dbReference>
<feature type="compositionally biased region" description="Low complexity" evidence="1">
    <location>
        <begin position="545"/>
        <end position="567"/>
    </location>
</feature>